<dbReference type="EC" id="4.1.2.4" evidence="7"/>
<evidence type="ECO:0000256" key="1">
    <source>
        <dbReference type="ARBA" id="ARBA00010936"/>
    </source>
</evidence>
<comment type="subcellular location">
    <subcellularLocation>
        <location evidence="7">Cytoplasm</location>
    </subcellularLocation>
</comment>
<dbReference type="EMBL" id="QWEI01000002">
    <property type="protein sequence ID" value="RHW38581.1"/>
    <property type="molecule type" value="Genomic_DNA"/>
</dbReference>
<organism evidence="8 9">
    <name type="scientific">Ureibacillus yapensis</name>
    <dbReference type="NCBI Taxonomy" id="2304605"/>
    <lineage>
        <taxon>Bacteria</taxon>
        <taxon>Bacillati</taxon>
        <taxon>Bacillota</taxon>
        <taxon>Bacilli</taxon>
        <taxon>Bacillales</taxon>
        <taxon>Caryophanaceae</taxon>
        <taxon>Ureibacillus</taxon>
    </lineage>
</organism>
<dbReference type="GO" id="GO:0004139">
    <property type="term" value="F:deoxyribose-phosphate aldolase activity"/>
    <property type="evidence" value="ECO:0007669"/>
    <property type="project" value="UniProtKB-UniRule"/>
</dbReference>
<dbReference type="CDD" id="cd00959">
    <property type="entry name" value="DeoC"/>
    <property type="match status" value="1"/>
</dbReference>
<name>A0A396SB42_9BACL</name>
<dbReference type="OrthoDB" id="9778711at2"/>
<dbReference type="InterPro" id="IPR011343">
    <property type="entry name" value="DeoC"/>
</dbReference>
<accession>A0A396SB42</accession>
<reference evidence="8 9" key="1">
    <citation type="submission" date="2018-08" db="EMBL/GenBank/DDBJ databases">
        <title>Lysinibacillus sp. YLB-03 draft genome sequence.</title>
        <authorList>
            <person name="Yu L."/>
        </authorList>
    </citation>
    <scope>NUCLEOTIDE SEQUENCE [LARGE SCALE GENOMIC DNA]</scope>
    <source>
        <strain evidence="8 9">YLB-03</strain>
    </source>
</reference>
<dbReference type="PANTHER" id="PTHR10889">
    <property type="entry name" value="DEOXYRIBOSE-PHOSPHATE ALDOLASE"/>
    <property type="match status" value="1"/>
</dbReference>
<dbReference type="NCBIfam" id="TIGR00126">
    <property type="entry name" value="deoC"/>
    <property type="match status" value="1"/>
</dbReference>
<keyword evidence="4 7" id="KW-0704">Schiff base</keyword>
<dbReference type="FunFam" id="3.20.20.70:FF:000044">
    <property type="entry name" value="Deoxyribose-phosphate aldolase"/>
    <property type="match status" value="1"/>
</dbReference>
<evidence type="ECO:0000256" key="6">
    <source>
        <dbReference type="ARBA" id="ARBA00056337"/>
    </source>
</evidence>
<protein>
    <recommendedName>
        <fullName evidence="7">Deoxyribose-phosphate aldolase</fullName>
        <shortName evidence="7">DERA</shortName>
        <ecNumber evidence="7">4.1.2.4</ecNumber>
    </recommendedName>
    <alternativeName>
        <fullName evidence="7">2-deoxy-D-ribose 5-phosphate aldolase</fullName>
    </alternativeName>
    <alternativeName>
        <fullName evidence="7">Phosphodeoxyriboaldolase</fullName>
        <shortName evidence="7">Deoxyriboaldolase</shortName>
    </alternativeName>
</protein>
<dbReference type="GO" id="GO:0005737">
    <property type="term" value="C:cytoplasm"/>
    <property type="evidence" value="ECO:0007669"/>
    <property type="project" value="UniProtKB-SubCell"/>
</dbReference>
<comment type="pathway">
    <text evidence="7">Carbohydrate degradation; 2-deoxy-D-ribose 1-phosphate degradation; D-glyceraldehyde 3-phosphate and acetaldehyde from 2-deoxy-alpha-D-ribose 1-phosphate: step 2/2.</text>
</comment>
<evidence type="ECO:0000256" key="5">
    <source>
        <dbReference type="ARBA" id="ARBA00048791"/>
    </source>
</evidence>
<dbReference type="UniPathway" id="UPA00002">
    <property type="reaction ID" value="UER00468"/>
</dbReference>
<comment type="caution">
    <text evidence="8">The sequence shown here is derived from an EMBL/GenBank/DDBJ whole genome shotgun (WGS) entry which is preliminary data.</text>
</comment>
<feature type="active site" description="Schiff-base intermediate with acetaldehyde" evidence="7">
    <location>
        <position position="153"/>
    </location>
</feature>
<evidence type="ECO:0000313" key="9">
    <source>
        <dbReference type="Proteomes" id="UP000265692"/>
    </source>
</evidence>
<dbReference type="SUPFAM" id="SSF51569">
    <property type="entry name" value="Aldolase"/>
    <property type="match status" value="1"/>
</dbReference>
<dbReference type="PIRSF" id="PIRSF001357">
    <property type="entry name" value="DeoC"/>
    <property type="match status" value="1"/>
</dbReference>
<evidence type="ECO:0000256" key="7">
    <source>
        <dbReference type="HAMAP-Rule" id="MF_00114"/>
    </source>
</evidence>
<dbReference type="GO" id="GO:0006018">
    <property type="term" value="P:2-deoxyribose 1-phosphate catabolic process"/>
    <property type="evidence" value="ECO:0007669"/>
    <property type="project" value="UniProtKB-UniRule"/>
</dbReference>
<sequence>MAQNYAAMIDHTLLKPETTKNQIEKLCEEAKKYEFASVCVNPTWVKNSAQLLAGSNVKVCTVIGFPLGATTSEVKAFETKNAIENGAQEIDMVINIGALKDQQYDLVREDIKAVVDAANGTLVKVIIETCLLTDDEKVKACELSVEAGANFVKTSTGFSTGGATAEDVALMRKTVGADIGVKASGGVRSLEDMKKMIEAGASRIGASSGVAIMNGLISDSNY</sequence>
<evidence type="ECO:0000256" key="4">
    <source>
        <dbReference type="ARBA" id="ARBA00023270"/>
    </source>
</evidence>
<dbReference type="RefSeq" id="WP_118875613.1">
    <property type="nucleotide sequence ID" value="NZ_QWEI01000002.1"/>
</dbReference>
<comment type="similarity">
    <text evidence="1 7">Belongs to the DeoC/FbaB aldolase family. DeoC type 1 subfamily.</text>
</comment>
<keyword evidence="3 7" id="KW-0456">Lyase</keyword>
<comment type="catalytic activity">
    <reaction evidence="5 7">
        <text>2-deoxy-D-ribose 5-phosphate = D-glyceraldehyde 3-phosphate + acetaldehyde</text>
        <dbReference type="Rhea" id="RHEA:12821"/>
        <dbReference type="ChEBI" id="CHEBI:15343"/>
        <dbReference type="ChEBI" id="CHEBI:59776"/>
        <dbReference type="ChEBI" id="CHEBI:62877"/>
        <dbReference type="EC" id="4.1.2.4"/>
    </reaction>
</comment>
<dbReference type="Gene3D" id="3.20.20.70">
    <property type="entry name" value="Aldolase class I"/>
    <property type="match status" value="1"/>
</dbReference>
<dbReference type="InterPro" id="IPR002915">
    <property type="entry name" value="DeoC/FbaB/LacD_aldolase"/>
</dbReference>
<dbReference type="GO" id="GO:0009264">
    <property type="term" value="P:deoxyribonucleotide catabolic process"/>
    <property type="evidence" value="ECO:0007669"/>
    <property type="project" value="UniProtKB-UniRule"/>
</dbReference>
<dbReference type="AlphaFoldDB" id="A0A396SB42"/>
<feature type="active site" description="Proton donor/acceptor" evidence="7">
    <location>
        <position position="91"/>
    </location>
</feature>
<feature type="active site" description="Proton donor/acceptor" evidence="7">
    <location>
        <position position="182"/>
    </location>
</feature>
<dbReference type="PANTHER" id="PTHR10889:SF1">
    <property type="entry name" value="DEOXYRIBOSE-PHOSPHATE ALDOLASE"/>
    <property type="match status" value="1"/>
</dbReference>
<dbReference type="Proteomes" id="UP000265692">
    <property type="component" value="Unassembled WGS sequence"/>
</dbReference>
<dbReference type="HAMAP" id="MF_00114">
    <property type="entry name" value="DeoC_type1"/>
    <property type="match status" value="1"/>
</dbReference>
<proteinExistence type="inferred from homology"/>
<keyword evidence="9" id="KW-1185">Reference proteome</keyword>
<evidence type="ECO:0000313" key="8">
    <source>
        <dbReference type="EMBL" id="RHW38581.1"/>
    </source>
</evidence>
<dbReference type="InterPro" id="IPR028581">
    <property type="entry name" value="DeoC_typeI"/>
</dbReference>
<dbReference type="Pfam" id="PF01791">
    <property type="entry name" value="DeoC"/>
    <property type="match status" value="1"/>
</dbReference>
<dbReference type="InterPro" id="IPR013785">
    <property type="entry name" value="Aldolase_TIM"/>
</dbReference>
<comment type="function">
    <text evidence="6 7">Catalyzes a reversible aldol reaction between acetaldehyde and D-glyceraldehyde 3-phosphate to generate 2-deoxy-D-ribose 5-phosphate.</text>
</comment>
<evidence type="ECO:0000256" key="3">
    <source>
        <dbReference type="ARBA" id="ARBA00023239"/>
    </source>
</evidence>
<dbReference type="SMART" id="SM01133">
    <property type="entry name" value="DeoC"/>
    <property type="match status" value="1"/>
</dbReference>
<evidence type="ECO:0000256" key="2">
    <source>
        <dbReference type="ARBA" id="ARBA00022490"/>
    </source>
</evidence>
<dbReference type="GO" id="GO:0016052">
    <property type="term" value="P:carbohydrate catabolic process"/>
    <property type="evidence" value="ECO:0007669"/>
    <property type="project" value="TreeGrafter"/>
</dbReference>
<gene>
    <name evidence="7 8" type="primary">deoC</name>
    <name evidence="8" type="ORF">D1B33_06810</name>
</gene>
<keyword evidence="2 7" id="KW-0963">Cytoplasm</keyword>